<feature type="transmembrane region" description="Helical" evidence="3">
    <location>
        <begin position="219"/>
        <end position="236"/>
    </location>
</feature>
<dbReference type="GO" id="GO:0005886">
    <property type="term" value="C:plasma membrane"/>
    <property type="evidence" value="ECO:0007669"/>
    <property type="project" value="TreeGrafter"/>
</dbReference>
<evidence type="ECO:0000313" key="5">
    <source>
        <dbReference type="EMBL" id="GIJ64377.1"/>
    </source>
</evidence>
<dbReference type="AlphaFoldDB" id="A0A8J4EA43"/>
<feature type="transmembrane region" description="Helical" evidence="3">
    <location>
        <begin position="115"/>
        <end position="134"/>
    </location>
</feature>
<dbReference type="Pfam" id="PF01478">
    <property type="entry name" value="Peptidase_A24"/>
    <property type="match status" value="1"/>
</dbReference>
<comment type="similarity">
    <text evidence="1">Belongs to the peptidase A24 family.</text>
</comment>
<evidence type="ECO:0000313" key="6">
    <source>
        <dbReference type="Proteomes" id="UP000612585"/>
    </source>
</evidence>
<evidence type="ECO:0000256" key="1">
    <source>
        <dbReference type="ARBA" id="ARBA00005801"/>
    </source>
</evidence>
<dbReference type="GO" id="GO:0006465">
    <property type="term" value="P:signal peptide processing"/>
    <property type="evidence" value="ECO:0007669"/>
    <property type="project" value="TreeGrafter"/>
</dbReference>
<feature type="domain" description="Prepilin type IV endopeptidase peptidase" evidence="4">
    <location>
        <begin position="97"/>
        <end position="192"/>
    </location>
</feature>
<proteinExistence type="inferred from homology"/>
<feature type="compositionally biased region" description="Polar residues" evidence="2">
    <location>
        <begin position="34"/>
        <end position="47"/>
    </location>
</feature>
<dbReference type="GO" id="GO:0004190">
    <property type="term" value="F:aspartic-type endopeptidase activity"/>
    <property type="evidence" value="ECO:0007669"/>
    <property type="project" value="InterPro"/>
</dbReference>
<dbReference type="InterPro" id="IPR050882">
    <property type="entry name" value="Prepilin_peptidase/N-MTase"/>
</dbReference>
<protein>
    <recommendedName>
        <fullName evidence="4">Prepilin type IV endopeptidase peptidase domain-containing protein</fullName>
    </recommendedName>
</protein>
<comment type="caution">
    <text evidence="5">The sequence shown here is derived from an EMBL/GenBank/DDBJ whole genome shotgun (WGS) entry which is preliminary data.</text>
</comment>
<evidence type="ECO:0000259" key="4">
    <source>
        <dbReference type="Pfam" id="PF01478"/>
    </source>
</evidence>
<dbReference type="EMBL" id="BOPG01000115">
    <property type="protein sequence ID" value="GIJ64377.1"/>
    <property type="molecule type" value="Genomic_DNA"/>
</dbReference>
<sequence>MLIAPALAVVAATVLGGLIGRNLSSVVHRLSASRPDQNASATPTTSDLPRCPIDSPPRDSNRVRRCHTICLASAATSGLLTARFLHSPLLPVLLISGLLAVAAAFVDLRSRRLPNVLILPAAAMCAAAIAAHGVVVGDLHRPLRAFASGASVGIILLVLATATGGLGLGDVKAATWTAMLAGWQSPAALTIAAVGPFLLQAPVALALLATKRIDRRSALPFGPALLVGGLLALILTR</sequence>
<feature type="transmembrane region" description="Helical" evidence="3">
    <location>
        <begin position="146"/>
        <end position="168"/>
    </location>
</feature>
<accession>A0A8J4EA43</accession>
<evidence type="ECO:0000256" key="3">
    <source>
        <dbReference type="SAM" id="Phobius"/>
    </source>
</evidence>
<dbReference type="Proteomes" id="UP000612585">
    <property type="component" value="Unassembled WGS sequence"/>
</dbReference>
<feature type="region of interest" description="Disordered" evidence="2">
    <location>
        <begin position="34"/>
        <end position="61"/>
    </location>
</feature>
<reference evidence="5" key="1">
    <citation type="submission" date="2021-01" db="EMBL/GenBank/DDBJ databases">
        <title>Whole genome shotgun sequence of Virgisporangium aurantiacum NBRC 16421.</title>
        <authorList>
            <person name="Komaki H."/>
            <person name="Tamura T."/>
        </authorList>
    </citation>
    <scope>NUCLEOTIDE SEQUENCE</scope>
    <source>
        <strain evidence="5">NBRC 16421</strain>
    </source>
</reference>
<feature type="transmembrane region" description="Helical" evidence="3">
    <location>
        <begin position="89"/>
        <end position="108"/>
    </location>
</feature>
<keyword evidence="3" id="KW-0812">Transmembrane</keyword>
<gene>
    <name evidence="5" type="ORF">Vau01_118930</name>
</gene>
<name>A0A8J4EA43_9ACTN</name>
<evidence type="ECO:0000256" key="2">
    <source>
        <dbReference type="SAM" id="MobiDB-lite"/>
    </source>
</evidence>
<organism evidence="5 6">
    <name type="scientific">Virgisporangium aurantiacum</name>
    <dbReference type="NCBI Taxonomy" id="175570"/>
    <lineage>
        <taxon>Bacteria</taxon>
        <taxon>Bacillati</taxon>
        <taxon>Actinomycetota</taxon>
        <taxon>Actinomycetes</taxon>
        <taxon>Micromonosporales</taxon>
        <taxon>Micromonosporaceae</taxon>
        <taxon>Virgisporangium</taxon>
    </lineage>
</organism>
<feature type="transmembrane region" description="Helical" evidence="3">
    <location>
        <begin position="180"/>
        <end position="199"/>
    </location>
</feature>
<keyword evidence="6" id="KW-1185">Reference proteome</keyword>
<keyword evidence="3" id="KW-1133">Transmembrane helix</keyword>
<dbReference type="PANTHER" id="PTHR30487:SF0">
    <property type="entry name" value="PREPILIN LEADER PEPTIDASE_N-METHYLTRANSFERASE-RELATED"/>
    <property type="match status" value="1"/>
</dbReference>
<dbReference type="PANTHER" id="PTHR30487">
    <property type="entry name" value="TYPE 4 PREPILIN-LIKE PROTEINS LEADER PEPTIDE-PROCESSING ENZYME"/>
    <property type="match status" value="1"/>
</dbReference>
<keyword evidence="3" id="KW-0472">Membrane</keyword>
<dbReference type="InterPro" id="IPR000045">
    <property type="entry name" value="Prepilin_IV_endopep_pep"/>
</dbReference>
<dbReference type="Gene3D" id="1.20.120.1220">
    <property type="match status" value="1"/>
</dbReference>